<accession>A0A645J9V6</accession>
<reference evidence="1" key="1">
    <citation type="submission" date="2019-08" db="EMBL/GenBank/DDBJ databases">
        <authorList>
            <person name="Kucharzyk K."/>
            <person name="Murdoch R.W."/>
            <person name="Higgins S."/>
            <person name="Loffler F."/>
        </authorList>
    </citation>
    <scope>NUCLEOTIDE SEQUENCE</scope>
</reference>
<sequence>MSNILNYIQERNLSEFVDVKANFCMENCDKGPSVSIGNTIITKAKVATVIKEIESQLTKIMDTTEA</sequence>
<dbReference type="AlphaFoldDB" id="A0A645J9V6"/>
<comment type="caution">
    <text evidence="1">The sequence shown here is derived from an EMBL/GenBank/DDBJ whole genome shotgun (WGS) entry which is preliminary data.</text>
</comment>
<proteinExistence type="predicted"/>
<name>A0A645J9V6_9ZZZZ</name>
<evidence type="ECO:0000313" key="1">
    <source>
        <dbReference type="EMBL" id="MPN60455.1"/>
    </source>
</evidence>
<dbReference type="EMBL" id="VSSQ01135749">
    <property type="protein sequence ID" value="MPN60455.1"/>
    <property type="molecule type" value="Genomic_DNA"/>
</dbReference>
<gene>
    <name evidence="1" type="ORF">SDC9_208183</name>
</gene>
<organism evidence="1">
    <name type="scientific">bioreactor metagenome</name>
    <dbReference type="NCBI Taxonomy" id="1076179"/>
    <lineage>
        <taxon>unclassified sequences</taxon>
        <taxon>metagenomes</taxon>
        <taxon>ecological metagenomes</taxon>
    </lineage>
</organism>
<protein>
    <submittedName>
        <fullName evidence="1">Uncharacterized protein</fullName>
    </submittedName>
</protein>